<dbReference type="EMBL" id="KC295538">
    <property type="protein sequence ID" value="AGC34723.1"/>
    <property type="molecule type" value="Genomic_DNA"/>
</dbReference>
<reference evidence="2 3" key="1">
    <citation type="journal article" date="2013" name="Arch. Virol.">
        <title>Genomic analysis of bacteriophage PBECO4 infecting Escherichia coli O157:H7.</title>
        <authorList>
            <person name="Kim M.S."/>
            <person name="Hong S.S."/>
            <person name="Park K."/>
            <person name="Myung H."/>
        </authorList>
    </citation>
    <scope>NUCLEOTIDE SEQUENCE [LARGE SCALE GENOMIC DNA]</scope>
</reference>
<organism evidence="2 3">
    <name type="scientific">Escherichia phage PBECO4</name>
    <dbReference type="NCBI Taxonomy" id="1273738"/>
    <lineage>
        <taxon>Viruses</taxon>
        <taxon>Duplodnaviria</taxon>
        <taxon>Heunggongvirae</taxon>
        <taxon>Uroviricota</taxon>
        <taxon>Caudoviricetes</taxon>
        <taxon>Asteriusvirus</taxon>
        <taxon>Asteriusvirus PBECO4</taxon>
    </lineage>
</organism>
<keyword evidence="1" id="KW-0812">Transmembrane</keyword>
<evidence type="ECO:0000256" key="1">
    <source>
        <dbReference type="SAM" id="Phobius"/>
    </source>
</evidence>
<dbReference type="GeneID" id="24642776"/>
<proteinExistence type="predicted"/>
<evidence type="ECO:0000313" key="3">
    <source>
        <dbReference type="Proteomes" id="UP000011158"/>
    </source>
</evidence>
<dbReference type="Proteomes" id="UP000011158">
    <property type="component" value="Segment"/>
</dbReference>
<evidence type="ECO:0000313" key="2">
    <source>
        <dbReference type="EMBL" id="AGC34723.1"/>
    </source>
</evidence>
<keyword evidence="3" id="KW-1185">Reference proteome</keyword>
<accession>L7TKZ8</accession>
<sequence>MKGKYMNGLKKFGKDFLKCIRYTYDANPEMTAIVGVFITLVVLSFIVV</sequence>
<keyword evidence="1" id="KW-0472">Membrane</keyword>
<dbReference type="RefSeq" id="YP_009150357.1">
    <property type="nucleotide sequence ID" value="NC_027364.1"/>
</dbReference>
<keyword evidence="1" id="KW-1133">Transmembrane helix</keyword>
<feature type="transmembrane region" description="Helical" evidence="1">
    <location>
        <begin position="30"/>
        <end position="47"/>
    </location>
</feature>
<protein>
    <submittedName>
        <fullName evidence="2">Uncharacterized protein</fullName>
    </submittedName>
</protein>
<name>L7TKZ8_9CAUD</name>
<dbReference type="KEGG" id="vg:24642776"/>